<evidence type="ECO:0008006" key="3">
    <source>
        <dbReference type="Google" id="ProtNLM"/>
    </source>
</evidence>
<dbReference type="PANTHER" id="PTHR33481">
    <property type="entry name" value="REVERSE TRANSCRIPTASE"/>
    <property type="match status" value="1"/>
</dbReference>
<name>A0A0C9VVZ5_SPHS4</name>
<evidence type="ECO:0000313" key="2">
    <source>
        <dbReference type="Proteomes" id="UP000054279"/>
    </source>
</evidence>
<dbReference type="HOGENOM" id="CLU_141388_0_0_1"/>
<keyword evidence="2" id="KW-1185">Reference proteome</keyword>
<sequence length="130" mass="14921">MKAEAFAEIFFPPRPLTLPNMPDDDLPPYRQPLPFSMPRIHQLVKRIAMSRPFKAPGDDGIPNIVLQKASASISPRLHTCLLATIHLHYFPKAWRTWTTIVLRKPNRPDYSIPKAYRPIALYNTMGKMIS</sequence>
<organism evidence="1 2">
    <name type="scientific">Sphaerobolus stellatus (strain SS14)</name>
    <dbReference type="NCBI Taxonomy" id="990650"/>
    <lineage>
        <taxon>Eukaryota</taxon>
        <taxon>Fungi</taxon>
        <taxon>Dikarya</taxon>
        <taxon>Basidiomycota</taxon>
        <taxon>Agaricomycotina</taxon>
        <taxon>Agaricomycetes</taxon>
        <taxon>Phallomycetidae</taxon>
        <taxon>Geastrales</taxon>
        <taxon>Sphaerobolaceae</taxon>
        <taxon>Sphaerobolus</taxon>
    </lineage>
</organism>
<gene>
    <name evidence="1" type="ORF">M422DRAFT_163558</name>
</gene>
<dbReference type="OrthoDB" id="412006at2759"/>
<feature type="non-terminal residue" evidence="1">
    <location>
        <position position="130"/>
    </location>
</feature>
<evidence type="ECO:0000313" key="1">
    <source>
        <dbReference type="EMBL" id="KIJ47912.1"/>
    </source>
</evidence>
<dbReference type="AlphaFoldDB" id="A0A0C9VVZ5"/>
<dbReference type="PANTHER" id="PTHR33481:SF1">
    <property type="entry name" value="ENDONUCLEASE_EXONUCLEASE_PHOSPHATASE DOMAIN-CONTAINING PROTEIN-RELATED"/>
    <property type="match status" value="1"/>
</dbReference>
<reference evidence="1 2" key="1">
    <citation type="submission" date="2014-06" db="EMBL/GenBank/DDBJ databases">
        <title>Evolutionary Origins and Diversification of the Mycorrhizal Mutualists.</title>
        <authorList>
            <consortium name="DOE Joint Genome Institute"/>
            <consortium name="Mycorrhizal Genomics Consortium"/>
            <person name="Kohler A."/>
            <person name="Kuo A."/>
            <person name="Nagy L.G."/>
            <person name="Floudas D."/>
            <person name="Copeland A."/>
            <person name="Barry K.W."/>
            <person name="Cichocki N."/>
            <person name="Veneault-Fourrey C."/>
            <person name="LaButti K."/>
            <person name="Lindquist E.A."/>
            <person name="Lipzen A."/>
            <person name="Lundell T."/>
            <person name="Morin E."/>
            <person name="Murat C."/>
            <person name="Riley R."/>
            <person name="Ohm R."/>
            <person name="Sun H."/>
            <person name="Tunlid A."/>
            <person name="Henrissat B."/>
            <person name="Grigoriev I.V."/>
            <person name="Hibbett D.S."/>
            <person name="Martin F."/>
        </authorList>
    </citation>
    <scope>NUCLEOTIDE SEQUENCE [LARGE SCALE GENOMIC DNA]</scope>
    <source>
        <strain evidence="1 2">SS14</strain>
    </source>
</reference>
<proteinExistence type="predicted"/>
<protein>
    <recommendedName>
        <fullName evidence="3">RNA-directed DNA polymerase from mobile element jockey</fullName>
    </recommendedName>
</protein>
<dbReference type="EMBL" id="KN837100">
    <property type="protein sequence ID" value="KIJ47912.1"/>
    <property type="molecule type" value="Genomic_DNA"/>
</dbReference>
<dbReference type="Proteomes" id="UP000054279">
    <property type="component" value="Unassembled WGS sequence"/>
</dbReference>
<accession>A0A0C9VVZ5</accession>